<dbReference type="Proteomes" id="UP001500016">
    <property type="component" value="Unassembled WGS sequence"/>
</dbReference>
<evidence type="ECO:0000313" key="2">
    <source>
        <dbReference type="EMBL" id="GAA2060482.1"/>
    </source>
</evidence>
<gene>
    <name evidence="2" type="ORF">GCM10009801_02080</name>
</gene>
<reference evidence="2 3" key="1">
    <citation type="journal article" date="2019" name="Int. J. Syst. Evol. Microbiol.">
        <title>The Global Catalogue of Microorganisms (GCM) 10K type strain sequencing project: providing services to taxonomists for standard genome sequencing and annotation.</title>
        <authorList>
            <consortium name="The Broad Institute Genomics Platform"/>
            <consortium name="The Broad Institute Genome Sequencing Center for Infectious Disease"/>
            <person name="Wu L."/>
            <person name="Ma J."/>
        </authorList>
    </citation>
    <scope>NUCLEOTIDE SEQUENCE [LARGE SCALE GENOMIC DNA]</scope>
    <source>
        <strain evidence="2 3">JCM 15478</strain>
    </source>
</reference>
<keyword evidence="1" id="KW-0472">Membrane</keyword>
<evidence type="ECO:0008006" key="4">
    <source>
        <dbReference type="Google" id="ProtNLM"/>
    </source>
</evidence>
<proteinExistence type="predicted"/>
<accession>A0ABN2VEH1</accession>
<feature type="transmembrane region" description="Helical" evidence="1">
    <location>
        <begin position="87"/>
        <end position="107"/>
    </location>
</feature>
<comment type="caution">
    <text evidence="2">The sequence shown here is derived from an EMBL/GenBank/DDBJ whole genome shotgun (WGS) entry which is preliminary data.</text>
</comment>
<keyword evidence="1" id="KW-1133">Transmembrane helix</keyword>
<feature type="transmembrane region" description="Helical" evidence="1">
    <location>
        <begin position="27"/>
        <end position="46"/>
    </location>
</feature>
<dbReference type="EMBL" id="BAAAPE010000001">
    <property type="protein sequence ID" value="GAA2060482.1"/>
    <property type="molecule type" value="Genomic_DNA"/>
</dbReference>
<organism evidence="2 3">
    <name type="scientific">Streptomyces albiaxialis</name>
    <dbReference type="NCBI Taxonomy" id="329523"/>
    <lineage>
        <taxon>Bacteria</taxon>
        <taxon>Bacillati</taxon>
        <taxon>Actinomycetota</taxon>
        <taxon>Actinomycetes</taxon>
        <taxon>Kitasatosporales</taxon>
        <taxon>Streptomycetaceae</taxon>
        <taxon>Streptomyces</taxon>
    </lineage>
</organism>
<sequence length="143" mass="14773">MSVPTTTAPRTAAGSARKDLLRTSLRIDSWSTAFFGVFLLAGAAWLEGPLGLPPHWSVPFGVAMLGGAAALALIAGYPVVPDRLARAVVVLNAVSAVAMVVLVFTGVLPVNGLGTVFLVMGAVAVTVFAELEYVGLRRQRNGA</sequence>
<name>A0ABN2VEH1_9ACTN</name>
<protein>
    <recommendedName>
        <fullName evidence="4">Integral membrane protein</fullName>
    </recommendedName>
</protein>
<evidence type="ECO:0000256" key="1">
    <source>
        <dbReference type="SAM" id="Phobius"/>
    </source>
</evidence>
<keyword evidence="3" id="KW-1185">Reference proteome</keyword>
<feature type="transmembrane region" description="Helical" evidence="1">
    <location>
        <begin position="58"/>
        <end position="80"/>
    </location>
</feature>
<keyword evidence="1" id="KW-0812">Transmembrane</keyword>
<evidence type="ECO:0000313" key="3">
    <source>
        <dbReference type="Proteomes" id="UP001500016"/>
    </source>
</evidence>
<feature type="transmembrane region" description="Helical" evidence="1">
    <location>
        <begin position="113"/>
        <end position="131"/>
    </location>
</feature>
<dbReference type="RefSeq" id="WP_344522941.1">
    <property type="nucleotide sequence ID" value="NZ_BAAAPE010000001.1"/>
</dbReference>